<dbReference type="FunFam" id="3.40.605.10:FF:000007">
    <property type="entry name" value="NAD/NADP-dependent betaine aldehyde dehydrogenase"/>
    <property type="match status" value="1"/>
</dbReference>
<dbReference type="EMBL" id="JAASQR010000004">
    <property type="protein sequence ID" value="NIJ17886.1"/>
    <property type="molecule type" value="Genomic_DNA"/>
</dbReference>
<sequence>MAEDLERFCNLLAGSGREADGGEWLESLDPATGEAWALIPRCTSTDVDAAVEAARAAFRSPEWRGLTATARGALLYRFADILAEEAERLAQIETHDNGKLIAEMRAQLGYLPAYYRYFAGLADKMEGHVLPIDKPLMHAFTRREPLGVIACITPWNSPLLLLAWKLAPLLAAGNTAVIKPSEHASCSTLAFVELFERAGFPAGVVNTVTGLPQECGEPLVRHPDIAKIAFTGGEPGGIAIYRSAAENLKKVTLELGGKSPNIIFGDADLERAVYGAVSGIFAASGQTCIAGSRLLVQRNVHDEVVERLVAIARTARIGDPKLADTQVGPVTTLAQRGKVIDHIASARQSGAECVLGGGLPTVEGLEGGWFVQPTIFTGVDNQMPIAREEVFGPVLAIIPFDDEEEALSIANDSPYGLAAGVWTQDIGRAIRMSERVEAGTIWVNTYRAVSFMAPFGGTKRSGIGRESGQEAMDEYLQTKSVWIDLGSPVSNPFIIR</sequence>
<dbReference type="InterPro" id="IPR016160">
    <property type="entry name" value="Ald_DH_CS_CYS"/>
</dbReference>
<dbReference type="InterPro" id="IPR015590">
    <property type="entry name" value="Aldehyde_DH_dom"/>
</dbReference>
<reference evidence="7 8" key="1">
    <citation type="submission" date="2020-03" db="EMBL/GenBank/DDBJ databases">
        <title>Genomic Encyclopedia of Type Strains, Phase IV (KMG-IV): sequencing the most valuable type-strain genomes for metagenomic binning, comparative biology and taxonomic classification.</title>
        <authorList>
            <person name="Goeker M."/>
        </authorList>
    </citation>
    <scope>NUCLEOTIDE SEQUENCE [LARGE SCALE GENOMIC DNA]</scope>
    <source>
        <strain evidence="7 8">DSM 21299</strain>
    </source>
</reference>
<gene>
    <name evidence="7" type="ORF">FHS54_002886</name>
</gene>
<dbReference type="GO" id="GO:0004029">
    <property type="term" value="F:aldehyde dehydrogenase (NAD+) activity"/>
    <property type="evidence" value="ECO:0007669"/>
    <property type="project" value="UniProtKB-EC"/>
</dbReference>
<accession>A0A846MHU8</accession>
<feature type="domain" description="Aldehyde dehydrogenase" evidence="6">
    <location>
        <begin position="21"/>
        <end position="481"/>
    </location>
</feature>
<comment type="similarity">
    <text evidence="1 5">Belongs to the aldehyde dehydrogenase family.</text>
</comment>
<dbReference type="FunFam" id="3.40.309.10:FF:000012">
    <property type="entry name" value="Betaine aldehyde dehydrogenase"/>
    <property type="match status" value="1"/>
</dbReference>
<evidence type="ECO:0000256" key="4">
    <source>
        <dbReference type="PROSITE-ProRule" id="PRU10007"/>
    </source>
</evidence>
<dbReference type="InterPro" id="IPR016163">
    <property type="entry name" value="Ald_DH_C"/>
</dbReference>
<feature type="active site" evidence="4">
    <location>
        <position position="254"/>
    </location>
</feature>
<dbReference type="RefSeq" id="WP_167304744.1">
    <property type="nucleotide sequence ID" value="NZ_JAASQR010000004.1"/>
</dbReference>
<keyword evidence="2 5" id="KW-0560">Oxidoreductase</keyword>
<proteinExistence type="inferred from homology"/>
<dbReference type="AlphaFoldDB" id="A0A846MHU8"/>
<dbReference type="Gene3D" id="3.40.605.10">
    <property type="entry name" value="Aldehyde Dehydrogenase, Chain A, domain 1"/>
    <property type="match status" value="1"/>
</dbReference>
<evidence type="ECO:0000259" key="6">
    <source>
        <dbReference type="Pfam" id="PF00171"/>
    </source>
</evidence>
<keyword evidence="8" id="KW-1185">Reference proteome</keyword>
<evidence type="ECO:0000256" key="1">
    <source>
        <dbReference type="ARBA" id="ARBA00009986"/>
    </source>
</evidence>
<evidence type="ECO:0000256" key="3">
    <source>
        <dbReference type="ARBA" id="ARBA00023097"/>
    </source>
</evidence>
<dbReference type="Gene3D" id="3.40.309.10">
    <property type="entry name" value="Aldehyde Dehydrogenase, Chain A, domain 2"/>
    <property type="match status" value="1"/>
</dbReference>
<dbReference type="Proteomes" id="UP000576821">
    <property type="component" value="Unassembled WGS sequence"/>
</dbReference>
<dbReference type="PROSITE" id="PS00687">
    <property type="entry name" value="ALDEHYDE_DEHYDR_GLU"/>
    <property type="match status" value="1"/>
</dbReference>
<dbReference type="CDD" id="cd07114">
    <property type="entry name" value="ALDH_DhaS"/>
    <property type="match status" value="1"/>
</dbReference>
<dbReference type="Pfam" id="PF00171">
    <property type="entry name" value="Aldedh"/>
    <property type="match status" value="1"/>
</dbReference>
<name>A0A846MHU8_9SPHN</name>
<dbReference type="SUPFAM" id="SSF53720">
    <property type="entry name" value="ALDH-like"/>
    <property type="match status" value="1"/>
</dbReference>
<dbReference type="PROSITE" id="PS00070">
    <property type="entry name" value="ALDEHYDE_DEHYDR_CYS"/>
    <property type="match status" value="1"/>
</dbReference>
<evidence type="ECO:0000313" key="8">
    <source>
        <dbReference type="Proteomes" id="UP000576821"/>
    </source>
</evidence>
<keyword evidence="3" id="KW-0558">Oxidation</keyword>
<evidence type="ECO:0000256" key="2">
    <source>
        <dbReference type="ARBA" id="ARBA00023002"/>
    </source>
</evidence>
<dbReference type="EC" id="1.2.1.3" evidence="7"/>
<evidence type="ECO:0000256" key="5">
    <source>
        <dbReference type="RuleBase" id="RU003345"/>
    </source>
</evidence>
<organism evidence="7 8">
    <name type="scientific">Sphingobium vermicomposti</name>
    <dbReference type="NCBI Taxonomy" id="529005"/>
    <lineage>
        <taxon>Bacteria</taxon>
        <taxon>Pseudomonadati</taxon>
        <taxon>Pseudomonadota</taxon>
        <taxon>Alphaproteobacteria</taxon>
        <taxon>Sphingomonadales</taxon>
        <taxon>Sphingomonadaceae</taxon>
        <taxon>Sphingobium</taxon>
    </lineage>
</organism>
<dbReference type="PANTHER" id="PTHR11699">
    <property type="entry name" value="ALDEHYDE DEHYDROGENASE-RELATED"/>
    <property type="match status" value="1"/>
</dbReference>
<protein>
    <submittedName>
        <fullName evidence="7">Aldehyde dehydrogenase (NAD+)</fullName>
        <ecNumber evidence="7">1.2.1.3</ecNumber>
    </submittedName>
</protein>
<dbReference type="InterPro" id="IPR016161">
    <property type="entry name" value="Ald_DH/histidinol_DH"/>
</dbReference>
<dbReference type="InterPro" id="IPR029510">
    <property type="entry name" value="Ald_DH_CS_GLU"/>
</dbReference>
<dbReference type="FunFam" id="3.40.605.10:FF:000026">
    <property type="entry name" value="Aldehyde dehydrogenase, putative"/>
    <property type="match status" value="1"/>
</dbReference>
<dbReference type="InterPro" id="IPR016162">
    <property type="entry name" value="Ald_DH_N"/>
</dbReference>
<comment type="caution">
    <text evidence="7">The sequence shown here is derived from an EMBL/GenBank/DDBJ whole genome shotgun (WGS) entry which is preliminary data.</text>
</comment>
<evidence type="ECO:0000313" key="7">
    <source>
        <dbReference type="EMBL" id="NIJ17886.1"/>
    </source>
</evidence>